<evidence type="ECO:0000256" key="1">
    <source>
        <dbReference type="ARBA" id="ARBA00008007"/>
    </source>
</evidence>
<comment type="similarity">
    <text evidence="1">Belongs to the ComF/GntX family.</text>
</comment>
<sequence>MHTLLARLRPAWLRHTPDCLLCGAPGSELPICTGCEADLPWLTGQCSLCALPLPSLGLPCGACLKRPPSFDRVVAPWRYDFPVDSLITRFKHQGRWPLGRLLGELLARHLAHGFDDGLPRPDALLPVPLAAPRLRQRGFNQAGMLAGWLARELDIPVEPDGLKRHRDGPPQQGLDAVTRRRNLRDAFSLDTRARVHGRHLALVDDVLTTGTTAQVLARLLKGAGATRVDIYCLARTPRPGDG</sequence>
<dbReference type="EMBL" id="AP014862">
    <property type="protein sequence ID" value="BAU72118.1"/>
    <property type="molecule type" value="Genomic_DNA"/>
</dbReference>
<dbReference type="KEGG" id="pfuw:KF707C_4300"/>
<dbReference type="CDD" id="cd06223">
    <property type="entry name" value="PRTases_typeI"/>
    <property type="match status" value="1"/>
</dbReference>
<feature type="domain" description="Phosphoribosyltransferase" evidence="2">
    <location>
        <begin position="144"/>
        <end position="237"/>
    </location>
</feature>
<dbReference type="RefSeq" id="WP_003453838.1">
    <property type="nucleotide sequence ID" value="NZ_AJMR01000186.1"/>
</dbReference>
<keyword evidence="4" id="KW-1185">Reference proteome</keyword>
<dbReference type="Gene3D" id="3.40.50.2020">
    <property type="match status" value="1"/>
</dbReference>
<evidence type="ECO:0000313" key="4">
    <source>
        <dbReference type="Proteomes" id="UP000218554"/>
    </source>
</evidence>
<dbReference type="AlphaFoldDB" id="A0AAD1FDY5"/>
<dbReference type="PANTHER" id="PTHR47505:SF1">
    <property type="entry name" value="DNA UTILIZATION PROTEIN YHGH"/>
    <property type="match status" value="1"/>
</dbReference>
<reference evidence="4" key="1">
    <citation type="submission" date="2015-05" db="EMBL/GenBank/DDBJ databases">
        <title>Draft genome sequencing of a biphenyl-degrading bacterium, Pseudomonas balearica KF707 (=NBRC110670).</title>
        <authorList>
            <person name="Kimura N."/>
            <person name="Hirose J."/>
            <person name="Watanabe T."/>
            <person name="Suenaga H."/>
            <person name="Fujihara H."/>
            <person name="Noguchi M."/>
            <person name="Hashimoto M."/>
            <person name="Shimodaira J."/>
            <person name="Tsuchikane K."/>
            <person name="Hosoyama A."/>
            <person name="Yamazoe A."/>
            <person name="Fujita N."/>
            <person name="Furukawa K."/>
        </authorList>
    </citation>
    <scope>NUCLEOTIDE SEQUENCE [LARGE SCALE GENOMIC DNA]</scope>
    <source>
        <strain evidence="4">DSM 10086 / NBRC 110670 / KF707</strain>
    </source>
</reference>
<dbReference type="InterPro" id="IPR029057">
    <property type="entry name" value="PRTase-like"/>
</dbReference>
<dbReference type="SUPFAM" id="SSF53271">
    <property type="entry name" value="PRTase-like"/>
    <property type="match status" value="1"/>
</dbReference>
<dbReference type="PANTHER" id="PTHR47505">
    <property type="entry name" value="DNA UTILIZATION PROTEIN YHGH"/>
    <property type="match status" value="1"/>
</dbReference>
<organism evidence="3 4">
    <name type="scientific">Metapseudomonas furukawaii</name>
    <name type="common">Pseudomonas furukawaii</name>
    <dbReference type="NCBI Taxonomy" id="1149133"/>
    <lineage>
        <taxon>Bacteria</taxon>
        <taxon>Pseudomonadati</taxon>
        <taxon>Pseudomonadota</taxon>
        <taxon>Gammaproteobacteria</taxon>
        <taxon>Pseudomonadales</taxon>
        <taxon>Pseudomonadaceae</taxon>
        <taxon>Metapseudomonas</taxon>
    </lineage>
</organism>
<dbReference type="InterPro" id="IPR051910">
    <property type="entry name" value="ComF/GntX_DNA_util-trans"/>
</dbReference>
<protein>
    <submittedName>
        <fullName evidence="3">Competence protein F homolog</fullName>
    </submittedName>
</protein>
<evidence type="ECO:0000313" key="3">
    <source>
        <dbReference type="EMBL" id="BAU72118.1"/>
    </source>
</evidence>
<accession>A0AAD1FDY5</accession>
<dbReference type="Proteomes" id="UP000218554">
    <property type="component" value="Chromosome"/>
</dbReference>
<proteinExistence type="inferred from homology"/>
<reference evidence="3 4" key="2">
    <citation type="journal article" date="2017" name="Int. J. Syst. Evol. Microbiol.">
        <title>Pseudomonas furukawaii sp. nov., a polychlorinated biphenyl-degrading bacterium isolated from biphenyl-contaminated soil in Japan.</title>
        <authorList>
            <person name="Kimura N."/>
            <person name="Watanabe T."/>
            <person name="Suenaga H."/>
            <person name="Fujihara H."/>
            <person name="Futagami T."/>
            <person name="Goto M."/>
            <person name="Hanada S."/>
            <person name="Hirose J."/>
        </authorList>
    </citation>
    <scope>NUCLEOTIDE SEQUENCE [LARGE SCALE GENOMIC DNA]</scope>
    <source>
        <strain evidence="4">DSM 10086 / NBRC 110670 / KF707</strain>
    </source>
</reference>
<evidence type="ECO:0000259" key="2">
    <source>
        <dbReference type="Pfam" id="PF00156"/>
    </source>
</evidence>
<dbReference type="Pfam" id="PF00156">
    <property type="entry name" value="Pribosyltran"/>
    <property type="match status" value="1"/>
</dbReference>
<name>A0AAD1FDY5_METFU</name>
<gene>
    <name evidence="3" type="ORF">KF707C_4300</name>
</gene>
<dbReference type="InterPro" id="IPR000836">
    <property type="entry name" value="PRTase_dom"/>
</dbReference>